<dbReference type="EMBL" id="JAAAHY010000018">
    <property type="protein sequence ID" value="KAF9968517.1"/>
    <property type="molecule type" value="Genomic_DNA"/>
</dbReference>
<evidence type="ECO:0000313" key="3">
    <source>
        <dbReference type="Proteomes" id="UP000738359"/>
    </source>
</evidence>
<accession>A0A9P6JES2</accession>
<dbReference type="AlphaFoldDB" id="A0A9P6JES2"/>
<feature type="chain" id="PRO_5040177276" evidence="1">
    <location>
        <begin position="21"/>
        <end position="351"/>
    </location>
</feature>
<sequence length="351" mass="39034">MRFHHLAILVLLALLHTSFADTVLGGIVDYLPTCYKFADEKLIFVEYNAGFGTTCNSNYGRPLINNDGRCAWMTRITQHSYDKSSDLTKYSEADNAHHIPDIPPRLKFVDYYGHYDPNNDNVPVVEGYPITDRKTRFVSVSLGRGVKMVRFPYLPVGQRAGWSQGVQLRFTADLVKRLNQRDFPGGRTSVQFDPKHGLYDPLVHLVIDTHCFYITALIPFERRMANQQFINCVRLNYHFGEGSTNVVNDPKVDSVAAIINCEQGTNLQNAPAPSSTSLASSLEAALKHIVVLGMSFVPIVGPILSIGLDLVIDIVANPENYRATFTAAGVASFDEVLAQLVELSRKGIKKV</sequence>
<proteinExistence type="predicted"/>
<reference evidence="2" key="1">
    <citation type="journal article" date="2020" name="Fungal Divers.">
        <title>Resolving the Mortierellaceae phylogeny through synthesis of multi-gene phylogenetics and phylogenomics.</title>
        <authorList>
            <person name="Vandepol N."/>
            <person name="Liber J."/>
            <person name="Desiro A."/>
            <person name="Na H."/>
            <person name="Kennedy M."/>
            <person name="Barry K."/>
            <person name="Grigoriev I.V."/>
            <person name="Miller A.N."/>
            <person name="O'Donnell K."/>
            <person name="Stajich J.E."/>
            <person name="Bonito G."/>
        </authorList>
    </citation>
    <scope>NUCLEOTIDE SEQUENCE</scope>
    <source>
        <strain evidence="2">CK1249</strain>
    </source>
</reference>
<feature type="signal peptide" evidence="1">
    <location>
        <begin position="1"/>
        <end position="20"/>
    </location>
</feature>
<evidence type="ECO:0000256" key="1">
    <source>
        <dbReference type="SAM" id="SignalP"/>
    </source>
</evidence>
<organism evidence="2 3">
    <name type="scientific">Mortierella alpina</name>
    <name type="common">Oleaginous fungus</name>
    <name type="synonym">Mortierella renispora</name>
    <dbReference type="NCBI Taxonomy" id="64518"/>
    <lineage>
        <taxon>Eukaryota</taxon>
        <taxon>Fungi</taxon>
        <taxon>Fungi incertae sedis</taxon>
        <taxon>Mucoromycota</taxon>
        <taxon>Mortierellomycotina</taxon>
        <taxon>Mortierellomycetes</taxon>
        <taxon>Mortierellales</taxon>
        <taxon>Mortierellaceae</taxon>
        <taxon>Mortierella</taxon>
    </lineage>
</organism>
<dbReference type="OrthoDB" id="4770905at2759"/>
<evidence type="ECO:0000313" key="2">
    <source>
        <dbReference type="EMBL" id="KAF9968517.1"/>
    </source>
</evidence>
<keyword evidence="1" id="KW-0732">Signal</keyword>
<comment type="caution">
    <text evidence="2">The sequence shown here is derived from an EMBL/GenBank/DDBJ whole genome shotgun (WGS) entry which is preliminary data.</text>
</comment>
<name>A0A9P6JES2_MORAP</name>
<protein>
    <submittedName>
        <fullName evidence="2">Uncharacterized protein</fullName>
    </submittedName>
</protein>
<dbReference type="Proteomes" id="UP000738359">
    <property type="component" value="Unassembled WGS sequence"/>
</dbReference>
<keyword evidence="3" id="KW-1185">Reference proteome</keyword>
<gene>
    <name evidence="2" type="ORF">BGZ70_003078</name>
</gene>